<accession>A0A2S6GPY9</accession>
<proteinExistence type="predicted"/>
<comment type="caution">
    <text evidence="1">The sequence shown here is derived from an EMBL/GenBank/DDBJ whole genome shotgun (WGS) entry which is preliminary data.</text>
</comment>
<dbReference type="EMBL" id="PTIY01000014">
    <property type="protein sequence ID" value="PPK67257.1"/>
    <property type="molecule type" value="Genomic_DNA"/>
</dbReference>
<protein>
    <submittedName>
        <fullName evidence="1">Uncharacterized protein</fullName>
    </submittedName>
</protein>
<name>A0A2S6GPY9_9GAMM</name>
<dbReference type="RefSeq" id="WP_104424814.1">
    <property type="nucleotide sequence ID" value="NZ_PTIY01000014.1"/>
</dbReference>
<sequence>MAICVYFSGVTGAAEPNGQTEATCTAYLIQTADEVRHSYFFYGVELVDVVEVSGGVVLAWALAWGIKVLRRTL</sequence>
<evidence type="ECO:0000313" key="2">
    <source>
        <dbReference type="Proteomes" id="UP000238071"/>
    </source>
</evidence>
<organism evidence="1 2">
    <name type="scientific">Methylobacter tundripaludum</name>
    <dbReference type="NCBI Taxonomy" id="173365"/>
    <lineage>
        <taxon>Bacteria</taxon>
        <taxon>Pseudomonadati</taxon>
        <taxon>Pseudomonadota</taxon>
        <taxon>Gammaproteobacteria</taxon>
        <taxon>Methylococcales</taxon>
        <taxon>Methylococcaceae</taxon>
        <taxon>Methylobacter</taxon>
    </lineage>
</organism>
<reference evidence="1 2" key="1">
    <citation type="submission" date="2018-02" db="EMBL/GenBank/DDBJ databases">
        <title>Subsurface microbial communities from deep shales in Ohio and West Virginia, USA.</title>
        <authorList>
            <person name="Wrighton K."/>
        </authorList>
    </citation>
    <scope>NUCLEOTIDE SEQUENCE [LARGE SCALE GENOMIC DNA]</scope>
    <source>
        <strain evidence="1 2">OWC-G53F</strain>
    </source>
</reference>
<dbReference type="AlphaFoldDB" id="A0A2S6GPY9"/>
<gene>
    <name evidence="1" type="ORF">B0F88_1144</name>
</gene>
<dbReference type="Proteomes" id="UP000238071">
    <property type="component" value="Unassembled WGS sequence"/>
</dbReference>
<keyword evidence="2" id="KW-1185">Reference proteome</keyword>
<evidence type="ECO:0000313" key="1">
    <source>
        <dbReference type="EMBL" id="PPK67257.1"/>
    </source>
</evidence>